<keyword evidence="2" id="KW-0479">Metal-binding</keyword>
<dbReference type="GO" id="GO:0005634">
    <property type="term" value="C:nucleus"/>
    <property type="evidence" value="ECO:0007669"/>
    <property type="project" value="UniProtKB-SubCell"/>
</dbReference>
<dbReference type="SMART" id="SM00906">
    <property type="entry name" value="Fungal_trans"/>
    <property type="match status" value="1"/>
</dbReference>
<accession>A0AAN7C630</accession>
<comment type="subcellular location">
    <subcellularLocation>
        <location evidence="1">Nucleus</location>
    </subcellularLocation>
</comment>
<evidence type="ECO:0000313" key="10">
    <source>
        <dbReference type="Proteomes" id="UP001303760"/>
    </source>
</evidence>
<sequence length="608" mass="66785">MDHDALDSLPQGSRSRQQPGAACDNCRRRKLRCDRQKPQCGTCRASDIPCLVSATNPARGPKRGYLKTLQARIAALEGALAGQQGGVLPDGPADAGNEPAPLLGLVDSTPSTQLADLWALELPPDRQPLSHHMSYQESGGYMSPLADEGWFAIPPELMTDGTSTPTKQNVRTPPDLGSPSKSSPPLATNLVDILGASTDDVKSGLVQSDLDQLYVDRIHVFIPIVHLSRFSEWRKRGPASEAQAALRQAIWTLAASTSPVYHCTFQETIYRQARDAVEGLDQRSDATHTEHVQAWVLLAIYELMWVGFRRAWISAGRAFRLLQLDPTWSNEPEARVSTSPPDGGHTKGWVEAEERRRTFWMAYCLDRLISLQNGSPPTFSEKVLLRLPCPEARFESGKPVVMGFLSDLLGASNATTSPRRNTSPFVECIMVATVAGFALSHRAEACASGSSPTGTEGEGQQNGQADFWTRHFWLDGLVSNGMNTIALEHPPVAQDQDPTLLFLALAWRATMLHLWQTAKDVHERNGAASTEAVQQVEKAAQEVLRLMGKLSSLNGWTVHPLLSIPLALCAKLLEFRRDLKEDFEQKLDDLMQATHGARRLLGARPTEY</sequence>
<dbReference type="SMART" id="SM00066">
    <property type="entry name" value="GAL4"/>
    <property type="match status" value="1"/>
</dbReference>
<dbReference type="Proteomes" id="UP001303760">
    <property type="component" value="Unassembled WGS sequence"/>
</dbReference>
<dbReference type="PANTHER" id="PTHR47338">
    <property type="entry name" value="ZN(II)2CYS6 TRANSCRIPTION FACTOR (EUROFUNG)-RELATED"/>
    <property type="match status" value="1"/>
</dbReference>
<evidence type="ECO:0000313" key="9">
    <source>
        <dbReference type="EMBL" id="KAK4235915.1"/>
    </source>
</evidence>
<evidence type="ECO:0000256" key="5">
    <source>
        <dbReference type="ARBA" id="ARBA00023163"/>
    </source>
</evidence>
<evidence type="ECO:0000256" key="7">
    <source>
        <dbReference type="SAM" id="MobiDB-lite"/>
    </source>
</evidence>
<name>A0AAN7C630_9PEZI</name>
<dbReference type="GO" id="GO:0003677">
    <property type="term" value="F:DNA binding"/>
    <property type="evidence" value="ECO:0007669"/>
    <property type="project" value="UniProtKB-KW"/>
</dbReference>
<dbReference type="PROSITE" id="PS50048">
    <property type="entry name" value="ZN2_CY6_FUNGAL_2"/>
    <property type="match status" value="1"/>
</dbReference>
<reference evidence="9" key="2">
    <citation type="submission" date="2023-05" db="EMBL/GenBank/DDBJ databases">
        <authorList>
            <consortium name="Lawrence Berkeley National Laboratory"/>
            <person name="Steindorff A."/>
            <person name="Hensen N."/>
            <person name="Bonometti L."/>
            <person name="Westerberg I."/>
            <person name="Brannstrom I.O."/>
            <person name="Guillou S."/>
            <person name="Cros-Aarteil S."/>
            <person name="Calhoun S."/>
            <person name="Haridas S."/>
            <person name="Kuo A."/>
            <person name="Mondo S."/>
            <person name="Pangilinan J."/>
            <person name="Riley R."/>
            <person name="Labutti K."/>
            <person name="Andreopoulos B."/>
            <person name="Lipzen A."/>
            <person name="Chen C."/>
            <person name="Yanf M."/>
            <person name="Daum C."/>
            <person name="Ng V."/>
            <person name="Clum A."/>
            <person name="Ohm R."/>
            <person name="Martin F."/>
            <person name="Silar P."/>
            <person name="Natvig D."/>
            <person name="Lalanne C."/>
            <person name="Gautier V."/>
            <person name="Ament-Velasquez S.L."/>
            <person name="Kruys A."/>
            <person name="Hutchinson M.I."/>
            <person name="Powell A.J."/>
            <person name="Barry K."/>
            <person name="Miller A.N."/>
            <person name="Grigoriev I.V."/>
            <person name="Debuchy R."/>
            <person name="Gladieux P."/>
            <person name="Thoren M.H."/>
            <person name="Johannesson H."/>
        </authorList>
    </citation>
    <scope>NUCLEOTIDE SEQUENCE</scope>
    <source>
        <strain evidence="9">CBS 532.94</strain>
    </source>
</reference>
<dbReference type="GO" id="GO:0006351">
    <property type="term" value="P:DNA-templated transcription"/>
    <property type="evidence" value="ECO:0007669"/>
    <property type="project" value="InterPro"/>
</dbReference>
<comment type="caution">
    <text evidence="9">The sequence shown here is derived from an EMBL/GenBank/DDBJ whole genome shotgun (WGS) entry which is preliminary data.</text>
</comment>
<organism evidence="9 10">
    <name type="scientific">Achaetomium macrosporum</name>
    <dbReference type="NCBI Taxonomy" id="79813"/>
    <lineage>
        <taxon>Eukaryota</taxon>
        <taxon>Fungi</taxon>
        <taxon>Dikarya</taxon>
        <taxon>Ascomycota</taxon>
        <taxon>Pezizomycotina</taxon>
        <taxon>Sordariomycetes</taxon>
        <taxon>Sordariomycetidae</taxon>
        <taxon>Sordariales</taxon>
        <taxon>Chaetomiaceae</taxon>
        <taxon>Achaetomium</taxon>
    </lineage>
</organism>
<evidence type="ECO:0000259" key="8">
    <source>
        <dbReference type="PROSITE" id="PS50048"/>
    </source>
</evidence>
<dbReference type="PROSITE" id="PS00463">
    <property type="entry name" value="ZN2_CY6_FUNGAL_1"/>
    <property type="match status" value="1"/>
</dbReference>
<protein>
    <submittedName>
        <fullName evidence="9">Fungal-specific transcription factor domain-containing protein</fullName>
    </submittedName>
</protein>
<keyword evidence="3" id="KW-0805">Transcription regulation</keyword>
<keyword evidence="6" id="KW-0539">Nucleus</keyword>
<evidence type="ECO:0000256" key="1">
    <source>
        <dbReference type="ARBA" id="ARBA00004123"/>
    </source>
</evidence>
<dbReference type="GO" id="GO:0008270">
    <property type="term" value="F:zinc ion binding"/>
    <property type="evidence" value="ECO:0007669"/>
    <property type="project" value="InterPro"/>
</dbReference>
<keyword evidence="10" id="KW-1185">Reference proteome</keyword>
<feature type="region of interest" description="Disordered" evidence="7">
    <location>
        <begin position="155"/>
        <end position="187"/>
    </location>
</feature>
<dbReference type="GO" id="GO:0000981">
    <property type="term" value="F:DNA-binding transcription factor activity, RNA polymerase II-specific"/>
    <property type="evidence" value="ECO:0007669"/>
    <property type="project" value="InterPro"/>
</dbReference>
<dbReference type="InterPro" id="IPR007219">
    <property type="entry name" value="XnlR_reg_dom"/>
</dbReference>
<evidence type="ECO:0000256" key="4">
    <source>
        <dbReference type="ARBA" id="ARBA00023125"/>
    </source>
</evidence>
<gene>
    <name evidence="9" type="ORF">C8A03DRAFT_17388</name>
</gene>
<dbReference type="SUPFAM" id="SSF57701">
    <property type="entry name" value="Zn2/Cys6 DNA-binding domain"/>
    <property type="match status" value="1"/>
</dbReference>
<keyword evidence="4" id="KW-0238">DNA-binding</keyword>
<feature type="region of interest" description="Disordered" evidence="7">
    <location>
        <begin position="1"/>
        <end position="22"/>
    </location>
</feature>
<dbReference type="InterPro" id="IPR050815">
    <property type="entry name" value="TF_fung"/>
</dbReference>
<evidence type="ECO:0000256" key="2">
    <source>
        <dbReference type="ARBA" id="ARBA00022723"/>
    </source>
</evidence>
<dbReference type="AlphaFoldDB" id="A0AAN7C630"/>
<feature type="compositionally biased region" description="Polar residues" evidence="7">
    <location>
        <begin position="160"/>
        <end position="171"/>
    </location>
</feature>
<dbReference type="InterPro" id="IPR001138">
    <property type="entry name" value="Zn2Cys6_DnaBD"/>
</dbReference>
<keyword evidence="5" id="KW-0804">Transcription</keyword>
<dbReference type="InterPro" id="IPR036864">
    <property type="entry name" value="Zn2-C6_fun-type_DNA-bd_sf"/>
</dbReference>
<evidence type="ECO:0000256" key="6">
    <source>
        <dbReference type="ARBA" id="ARBA00023242"/>
    </source>
</evidence>
<dbReference type="Pfam" id="PF00172">
    <property type="entry name" value="Zn_clus"/>
    <property type="match status" value="1"/>
</dbReference>
<evidence type="ECO:0000256" key="3">
    <source>
        <dbReference type="ARBA" id="ARBA00023015"/>
    </source>
</evidence>
<dbReference type="Pfam" id="PF04082">
    <property type="entry name" value="Fungal_trans"/>
    <property type="match status" value="1"/>
</dbReference>
<feature type="domain" description="Zn(2)-C6 fungal-type" evidence="8">
    <location>
        <begin position="22"/>
        <end position="52"/>
    </location>
</feature>
<proteinExistence type="predicted"/>
<dbReference type="CDD" id="cd12148">
    <property type="entry name" value="fungal_TF_MHR"/>
    <property type="match status" value="1"/>
</dbReference>
<dbReference type="CDD" id="cd00067">
    <property type="entry name" value="GAL4"/>
    <property type="match status" value="1"/>
</dbReference>
<dbReference type="PANTHER" id="PTHR47338:SF3">
    <property type="entry name" value="C6 FINGER DOMAIN TRANSCRIPTION FACTOR DBAA-RELATED"/>
    <property type="match status" value="1"/>
</dbReference>
<dbReference type="EMBL" id="MU860228">
    <property type="protein sequence ID" value="KAK4235915.1"/>
    <property type="molecule type" value="Genomic_DNA"/>
</dbReference>
<reference evidence="9" key="1">
    <citation type="journal article" date="2023" name="Mol. Phylogenet. Evol.">
        <title>Genome-scale phylogeny and comparative genomics of the fungal order Sordariales.</title>
        <authorList>
            <person name="Hensen N."/>
            <person name="Bonometti L."/>
            <person name="Westerberg I."/>
            <person name="Brannstrom I.O."/>
            <person name="Guillou S."/>
            <person name="Cros-Aarteil S."/>
            <person name="Calhoun S."/>
            <person name="Haridas S."/>
            <person name="Kuo A."/>
            <person name="Mondo S."/>
            <person name="Pangilinan J."/>
            <person name="Riley R."/>
            <person name="LaButti K."/>
            <person name="Andreopoulos B."/>
            <person name="Lipzen A."/>
            <person name="Chen C."/>
            <person name="Yan M."/>
            <person name="Daum C."/>
            <person name="Ng V."/>
            <person name="Clum A."/>
            <person name="Steindorff A."/>
            <person name="Ohm R.A."/>
            <person name="Martin F."/>
            <person name="Silar P."/>
            <person name="Natvig D.O."/>
            <person name="Lalanne C."/>
            <person name="Gautier V."/>
            <person name="Ament-Velasquez S.L."/>
            <person name="Kruys A."/>
            <person name="Hutchinson M.I."/>
            <person name="Powell A.J."/>
            <person name="Barry K."/>
            <person name="Miller A.N."/>
            <person name="Grigoriev I.V."/>
            <person name="Debuchy R."/>
            <person name="Gladieux P."/>
            <person name="Hiltunen Thoren M."/>
            <person name="Johannesson H."/>
        </authorList>
    </citation>
    <scope>NUCLEOTIDE SEQUENCE</scope>
    <source>
        <strain evidence="9">CBS 532.94</strain>
    </source>
</reference>
<dbReference type="Gene3D" id="4.10.240.10">
    <property type="entry name" value="Zn(2)-C6 fungal-type DNA-binding domain"/>
    <property type="match status" value="1"/>
</dbReference>